<dbReference type="Pfam" id="PF04397">
    <property type="entry name" value="LytTR"/>
    <property type="match status" value="1"/>
</dbReference>
<dbReference type="Gene3D" id="3.40.50.2300">
    <property type="match status" value="1"/>
</dbReference>
<dbReference type="GO" id="GO:0000156">
    <property type="term" value="F:phosphorelay response regulator activity"/>
    <property type="evidence" value="ECO:0007669"/>
    <property type="project" value="InterPro"/>
</dbReference>
<dbReference type="InterPro" id="IPR046947">
    <property type="entry name" value="LytR-like"/>
</dbReference>
<feature type="domain" description="HTH LytTR-type" evidence="3">
    <location>
        <begin position="147"/>
        <end position="218"/>
    </location>
</feature>
<dbReference type="SMART" id="SM00850">
    <property type="entry name" value="LytTR"/>
    <property type="match status" value="1"/>
</dbReference>
<dbReference type="InterPro" id="IPR001789">
    <property type="entry name" value="Sig_transdc_resp-reg_receiver"/>
</dbReference>
<dbReference type="InterPro" id="IPR011006">
    <property type="entry name" value="CheY-like_superfamily"/>
</dbReference>
<sequence>MNIVIIEDEDLAAESLEKLLLKSEHSINIIKRLESVAESIAWFKSNTCDLIFSDIHLGDGESFEIFEALKIDIPIIFTTAFDKYAIKSFQFFAIDYLLKPYEKEKLNNAILKYTNYNFSIENQSKKLEDLLVQLNSTNENKIDQERFLVSRGEQLISINSNEIAYFMAQDKYLFLFTISGESYLYEGTISNLEDRLSDKDFFKINRKYIVRHNAIKNIFKYSQNRLKIELQPTSNSTEVILVSSRNINAFKNWLNY</sequence>
<feature type="domain" description="Response regulatory" evidence="2">
    <location>
        <begin position="2"/>
        <end position="114"/>
    </location>
</feature>
<proteinExistence type="predicted"/>
<dbReference type="EMBL" id="FNNJ01000002">
    <property type="protein sequence ID" value="SDW73568.1"/>
    <property type="molecule type" value="Genomic_DNA"/>
</dbReference>
<dbReference type="GO" id="GO:0003677">
    <property type="term" value="F:DNA binding"/>
    <property type="evidence" value="ECO:0007669"/>
    <property type="project" value="InterPro"/>
</dbReference>
<dbReference type="PANTHER" id="PTHR37299">
    <property type="entry name" value="TRANSCRIPTIONAL REGULATOR-RELATED"/>
    <property type="match status" value="1"/>
</dbReference>
<dbReference type="SUPFAM" id="SSF52172">
    <property type="entry name" value="CheY-like"/>
    <property type="match status" value="1"/>
</dbReference>
<protein>
    <submittedName>
        <fullName evidence="4">Two component transcriptional regulator, LytTR family</fullName>
    </submittedName>
</protein>
<organism evidence="4 5">
    <name type="scientific">Lutibacter oricola</name>
    <dbReference type="NCBI Taxonomy" id="762486"/>
    <lineage>
        <taxon>Bacteria</taxon>
        <taxon>Pseudomonadati</taxon>
        <taxon>Bacteroidota</taxon>
        <taxon>Flavobacteriia</taxon>
        <taxon>Flavobacteriales</taxon>
        <taxon>Flavobacteriaceae</taxon>
        <taxon>Lutibacter</taxon>
    </lineage>
</organism>
<dbReference type="OrthoDB" id="2168082at2"/>
<dbReference type="Gene3D" id="2.40.50.1020">
    <property type="entry name" value="LytTr DNA-binding domain"/>
    <property type="match status" value="1"/>
</dbReference>
<gene>
    <name evidence="4" type="ORF">SAMN05444411_10272</name>
</gene>
<accession>A0A1H2VYX4</accession>
<keyword evidence="5" id="KW-1185">Reference proteome</keyword>
<reference evidence="4 5" key="1">
    <citation type="submission" date="2016-10" db="EMBL/GenBank/DDBJ databases">
        <authorList>
            <person name="de Groot N.N."/>
        </authorList>
    </citation>
    <scope>NUCLEOTIDE SEQUENCE [LARGE SCALE GENOMIC DNA]</scope>
    <source>
        <strain evidence="4 5">DSM 24956</strain>
    </source>
</reference>
<dbReference type="PROSITE" id="PS50110">
    <property type="entry name" value="RESPONSE_REGULATORY"/>
    <property type="match status" value="1"/>
</dbReference>
<keyword evidence="1" id="KW-0597">Phosphoprotein</keyword>
<evidence type="ECO:0000256" key="1">
    <source>
        <dbReference type="PROSITE-ProRule" id="PRU00169"/>
    </source>
</evidence>
<dbReference type="Proteomes" id="UP000199595">
    <property type="component" value="Unassembled WGS sequence"/>
</dbReference>
<name>A0A1H2VYX4_9FLAO</name>
<evidence type="ECO:0000259" key="2">
    <source>
        <dbReference type="PROSITE" id="PS50110"/>
    </source>
</evidence>
<dbReference type="STRING" id="762486.SAMN05444411_10272"/>
<dbReference type="RefSeq" id="WP_090120615.1">
    <property type="nucleotide sequence ID" value="NZ_FNNJ01000002.1"/>
</dbReference>
<dbReference type="Pfam" id="PF00072">
    <property type="entry name" value="Response_reg"/>
    <property type="match status" value="1"/>
</dbReference>
<evidence type="ECO:0000259" key="3">
    <source>
        <dbReference type="PROSITE" id="PS50930"/>
    </source>
</evidence>
<dbReference type="PANTHER" id="PTHR37299:SF1">
    <property type="entry name" value="STAGE 0 SPORULATION PROTEIN A HOMOLOG"/>
    <property type="match status" value="1"/>
</dbReference>
<dbReference type="AlphaFoldDB" id="A0A1H2VYX4"/>
<evidence type="ECO:0000313" key="4">
    <source>
        <dbReference type="EMBL" id="SDW73568.1"/>
    </source>
</evidence>
<dbReference type="SMART" id="SM00448">
    <property type="entry name" value="REC"/>
    <property type="match status" value="1"/>
</dbReference>
<dbReference type="InterPro" id="IPR007492">
    <property type="entry name" value="LytTR_DNA-bd_dom"/>
</dbReference>
<dbReference type="PROSITE" id="PS50930">
    <property type="entry name" value="HTH_LYTTR"/>
    <property type="match status" value="1"/>
</dbReference>
<feature type="modified residue" description="4-aspartylphosphate" evidence="1">
    <location>
        <position position="54"/>
    </location>
</feature>
<evidence type="ECO:0000313" key="5">
    <source>
        <dbReference type="Proteomes" id="UP000199595"/>
    </source>
</evidence>